<sequence>MNCFVTGALNKIRVGPAVAAAGIRMAFSAGIRMGLAAGIPMVLVPWVRI</sequence>
<organism evidence="1 2">
    <name type="scientific">Legionella birminghamensis</name>
    <dbReference type="NCBI Taxonomy" id="28083"/>
    <lineage>
        <taxon>Bacteria</taxon>
        <taxon>Pseudomonadati</taxon>
        <taxon>Pseudomonadota</taxon>
        <taxon>Gammaproteobacteria</taxon>
        <taxon>Legionellales</taxon>
        <taxon>Legionellaceae</taxon>
        <taxon>Legionella</taxon>
    </lineage>
</organism>
<protein>
    <submittedName>
        <fullName evidence="1">Uncharacterized protein</fullName>
    </submittedName>
</protein>
<accession>A0A378IBU2</accession>
<name>A0A378IBU2_9GAMM</name>
<dbReference type="Proteomes" id="UP000255066">
    <property type="component" value="Unassembled WGS sequence"/>
</dbReference>
<proteinExistence type="predicted"/>
<dbReference type="EMBL" id="UGNW01000001">
    <property type="protein sequence ID" value="STX32688.1"/>
    <property type="molecule type" value="Genomic_DNA"/>
</dbReference>
<evidence type="ECO:0000313" key="2">
    <source>
        <dbReference type="Proteomes" id="UP000255066"/>
    </source>
</evidence>
<dbReference type="AlphaFoldDB" id="A0A378IBU2"/>
<evidence type="ECO:0000313" key="1">
    <source>
        <dbReference type="EMBL" id="STX32688.1"/>
    </source>
</evidence>
<gene>
    <name evidence="1" type="ORF">NCTC12437_02483</name>
</gene>
<reference evidence="1 2" key="1">
    <citation type="submission" date="2018-06" db="EMBL/GenBank/DDBJ databases">
        <authorList>
            <consortium name="Pathogen Informatics"/>
            <person name="Doyle S."/>
        </authorList>
    </citation>
    <scope>NUCLEOTIDE SEQUENCE [LARGE SCALE GENOMIC DNA]</scope>
    <source>
        <strain evidence="1 2">NCTC12437</strain>
    </source>
</reference>